<dbReference type="PANTHER" id="PTHR47623:SF1">
    <property type="entry name" value="OS09G0287300 PROTEIN"/>
    <property type="match status" value="1"/>
</dbReference>
<proteinExistence type="predicted"/>
<dbReference type="InterPro" id="IPR013078">
    <property type="entry name" value="His_Pase_superF_clade-1"/>
</dbReference>
<dbReference type="InterPro" id="IPR029033">
    <property type="entry name" value="His_PPase_superfam"/>
</dbReference>
<dbReference type="RefSeq" id="WP_184223119.1">
    <property type="nucleotide sequence ID" value="NZ_JACIIU010000010.1"/>
</dbReference>
<gene>
    <name evidence="1" type="ORF">FHS77_002167</name>
</gene>
<dbReference type="EC" id="3.1.3.-" evidence="1"/>
<keyword evidence="2" id="KW-1185">Reference proteome</keyword>
<dbReference type="Gene3D" id="3.40.50.1240">
    <property type="entry name" value="Phosphoglycerate mutase-like"/>
    <property type="match status" value="1"/>
</dbReference>
<keyword evidence="1" id="KW-0378">Hydrolase</keyword>
<dbReference type="CDD" id="cd07067">
    <property type="entry name" value="HP_PGM_like"/>
    <property type="match status" value="1"/>
</dbReference>
<evidence type="ECO:0000313" key="2">
    <source>
        <dbReference type="Proteomes" id="UP000555393"/>
    </source>
</evidence>
<comment type="caution">
    <text evidence="1">The sequence shown here is derived from an EMBL/GenBank/DDBJ whole genome shotgun (WGS) entry which is preliminary data.</text>
</comment>
<reference evidence="1 2" key="1">
    <citation type="submission" date="2020-08" db="EMBL/GenBank/DDBJ databases">
        <title>Genomic Encyclopedia of Type Strains, Phase IV (KMG-IV): sequencing the most valuable type-strain genomes for metagenomic binning, comparative biology and taxonomic classification.</title>
        <authorList>
            <person name="Goeker M."/>
        </authorList>
    </citation>
    <scope>NUCLEOTIDE SEQUENCE [LARGE SCALE GENOMIC DNA]</scope>
    <source>
        <strain evidence="1 2">DSM 22336</strain>
    </source>
</reference>
<dbReference type="SUPFAM" id="SSF53254">
    <property type="entry name" value="Phosphoglycerate mutase-like"/>
    <property type="match status" value="1"/>
</dbReference>
<name>A0A841M647_9HYPH</name>
<sequence length="179" mass="19961">MTKSAPKRLFLLRHALASWPSIGAKDFDRSLDPSGFSIIDELAQNMAAQNMIPEAILCSAALRTQQTLEHLQVYWPQDQMPDASMIEFSDRLYSGSASDYLQAIQDFGYLYEECQSLMIIGHNPSIEDLTFALTGNQSGIAFERLRAGFPTAGLAILEFEVPFTEISPRHGRLISFPTL</sequence>
<dbReference type="GO" id="GO:0016787">
    <property type="term" value="F:hydrolase activity"/>
    <property type="evidence" value="ECO:0007669"/>
    <property type="project" value="UniProtKB-KW"/>
</dbReference>
<evidence type="ECO:0000313" key="1">
    <source>
        <dbReference type="EMBL" id="MBB6261608.1"/>
    </source>
</evidence>
<dbReference type="AlphaFoldDB" id="A0A841M647"/>
<protein>
    <submittedName>
        <fullName evidence="1">Phosphohistidine phosphatase</fullName>
        <ecNumber evidence="1">3.1.3.-</ecNumber>
    </submittedName>
</protein>
<dbReference type="PANTHER" id="PTHR47623">
    <property type="entry name" value="OS09G0287300 PROTEIN"/>
    <property type="match status" value="1"/>
</dbReference>
<organism evidence="1 2">
    <name type="scientific">Paenochrobactrum gallinarii</name>
    <dbReference type="NCBI Taxonomy" id="643673"/>
    <lineage>
        <taxon>Bacteria</taxon>
        <taxon>Pseudomonadati</taxon>
        <taxon>Pseudomonadota</taxon>
        <taxon>Alphaproteobacteria</taxon>
        <taxon>Hyphomicrobiales</taxon>
        <taxon>Brucellaceae</taxon>
        <taxon>Paenochrobactrum</taxon>
    </lineage>
</organism>
<dbReference type="EMBL" id="JACIIU010000010">
    <property type="protein sequence ID" value="MBB6261608.1"/>
    <property type="molecule type" value="Genomic_DNA"/>
</dbReference>
<dbReference type="Proteomes" id="UP000555393">
    <property type="component" value="Unassembled WGS sequence"/>
</dbReference>
<accession>A0A841M647</accession>